<feature type="domain" description="Integrase catalytic" evidence="5">
    <location>
        <begin position="879"/>
        <end position="974"/>
    </location>
</feature>
<accession>A0A6L2K1G9</accession>
<keyword evidence="1" id="KW-0862">Zinc</keyword>
<dbReference type="SUPFAM" id="SSF53098">
    <property type="entry name" value="Ribonuclease H-like"/>
    <property type="match status" value="1"/>
</dbReference>
<protein>
    <recommendedName>
        <fullName evidence="7">Retrovirus-related Pol polyprotein from transposon TNT 1-94</fullName>
    </recommendedName>
</protein>
<dbReference type="InterPro" id="IPR036397">
    <property type="entry name" value="RNaseH_sf"/>
</dbReference>
<sequence length="1289" mass="148096">MACSGTTNVIARRAIDEIAEFNEETETPKYMKVFILQEIAEARRFIRVQREEAQSVANDVTFLFYIMLWLLEASNVSVFMCTGLLRSRVAEYGARYAQFVAVHTTYTLEMEPIVKHDWSITLATSLCAALFGIFKDKMKYVFGRSCGEDDSFAKLMHDLCLALRISLSKKRRLVAELEALGEREGAAKPLKHMRYIFACDDVTLGELETLLAHAQVGVSLKVGYVADMEENNNDTAKDLWDALKRQMRGFEYGEQDRKAVILYEFETFKATEGEQLLDTYFQWKQYGTLMRQTKNLMDINIDALYNILKQNQGDVNDAMGYKKKVAVVTSDPLALIAEKTKITALLAKDFNRKNYYAKPTNNNLRTSLASSSVNKKPKYVKSEEKKEDKKADEKKRDMSIVKCYNCKKKGHFAKDCKKANVKDYNYYKTKMLLAKKNSDEQVFFAEDQAWIESSSDSDQEINANMVFMAKMEKVLSYPEEKYYDNSTNYSLFVDNIDDHKIFHDAIEYASENFNENHIISQKDHDESEVDHNDSEEKDHLFDKLIKKFNQKIAKFQKHIEKANQQSKDLENQNKDLHDKYDVLQNQANTFEVNNIELNEQIKVLNEKNDDLLAQTEVIQEQIKVKHVVIDTHIEYTLSSVRRPKHSSVIWKMKGSSNTSNVDLSSVSILKLNKDVKRYSRKDLLSCNNSHHVDTRSAYACNNTMNVSCNSRLYVSCDVNDLFVFDDIVQIFLWIIDLGCSKHMTDGVDLLTGDRSSNLYTIALNDISSNSLACLLAKASSSQSCLWHQHFSHLNFTTINNLVKNNLVQGLPKMKFKKNHLCSACDQVKIHRKHRKSKMALASNTPLYLLYMDLCDEAFEVIISFIKKTQVNLQLQVQRVRTDNGIEFKNKTLAKFFDEVGITQQFSAARTPQQNGVVERRNRTLVEAARTMLTFVNLPLFLWAEAIATAYFTQNHLFFHKRFDKTPYELINKRKPNIKFFYVFGCRCYLLNDYDNVGKLKAKGDIGVFVRYSKEYVAFKVYNKRTRKPHESVNVNFDEISKMASKQFSLEPGLSNLNETGKSLNSMVSQVSKISKKDLEDLFHNFYDEYFDSSKITKSPTTNVETSNNEIPSHEGEVFHDVSESFQEESSSSLLNDDIQQSSEEVMVPLTNTQSVLNESVSNVNEASSSHNVFNERLEDAYFDASTTFHDPSNVHTFYQPYPHEKKWTKDHPLHKIIGNPKSSVCTRGQLANSCLFACLLSSIEPANVAEALKDADWVSAMQDELDQFARLKVWRLVPRPEGKTIIKTK</sequence>
<keyword evidence="2" id="KW-0175">Coiled coil</keyword>
<dbReference type="EMBL" id="BKCJ010001594">
    <property type="protein sequence ID" value="GEU42612.1"/>
    <property type="molecule type" value="Genomic_DNA"/>
</dbReference>
<reference evidence="6" key="1">
    <citation type="journal article" date="2019" name="Sci. Rep.">
        <title>Draft genome of Tanacetum cinerariifolium, the natural source of mosquito coil.</title>
        <authorList>
            <person name="Yamashiro T."/>
            <person name="Shiraishi A."/>
            <person name="Satake H."/>
            <person name="Nakayama K."/>
        </authorList>
    </citation>
    <scope>NUCLEOTIDE SEQUENCE</scope>
</reference>
<dbReference type="InterPro" id="IPR039537">
    <property type="entry name" value="Retrotran_Ty1/copia-like"/>
</dbReference>
<dbReference type="Gene3D" id="3.30.420.10">
    <property type="entry name" value="Ribonuclease H-like superfamily/Ribonuclease H"/>
    <property type="match status" value="1"/>
</dbReference>
<evidence type="ECO:0000256" key="3">
    <source>
        <dbReference type="SAM" id="MobiDB-lite"/>
    </source>
</evidence>
<dbReference type="PANTHER" id="PTHR42648">
    <property type="entry name" value="TRANSPOSASE, PUTATIVE-RELATED"/>
    <property type="match status" value="1"/>
</dbReference>
<dbReference type="PROSITE" id="PS50994">
    <property type="entry name" value="INTEGRASE"/>
    <property type="match status" value="1"/>
</dbReference>
<dbReference type="Pfam" id="PF25597">
    <property type="entry name" value="SH3_retrovirus"/>
    <property type="match status" value="1"/>
</dbReference>
<evidence type="ECO:0000256" key="1">
    <source>
        <dbReference type="PROSITE-ProRule" id="PRU00047"/>
    </source>
</evidence>
<gene>
    <name evidence="6" type="ORF">Tci_014590</name>
</gene>
<dbReference type="PROSITE" id="PS50158">
    <property type="entry name" value="ZF_CCHC"/>
    <property type="match status" value="1"/>
</dbReference>
<dbReference type="Gene3D" id="4.10.60.10">
    <property type="entry name" value="Zinc finger, CCHC-type"/>
    <property type="match status" value="1"/>
</dbReference>
<dbReference type="InterPro" id="IPR025724">
    <property type="entry name" value="GAG-pre-integrase_dom"/>
</dbReference>
<evidence type="ECO:0000259" key="5">
    <source>
        <dbReference type="PROSITE" id="PS50994"/>
    </source>
</evidence>
<keyword evidence="1" id="KW-0479">Metal-binding</keyword>
<evidence type="ECO:0000313" key="6">
    <source>
        <dbReference type="EMBL" id="GEU42612.1"/>
    </source>
</evidence>
<dbReference type="InterPro" id="IPR057670">
    <property type="entry name" value="SH3_retrovirus"/>
</dbReference>
<dbReference type="Pfam" id="PF00098">
    <property type="entry name" value="zf-CCHC"/>
    <property type="match status" value="1"/>
</dbReference>
<dbReference type="InterPro" id="IPR036875">
    <property type="entry name" value="Znf_CCHC_sf"/>
</dbReference>
<dbReference type="Pfam" id="PF13976">
    <property type="entry name" value="gag_pre-integrs"/>
    <property type="match status" value="1"/>
</dbReference>
<dbReference type="GO" id="GO:0003676">
    <property type="term" value="F:nucleic acid binding"/>
    <property type="evidence" value="ECO:0007669"/>
    <property type="project" value="InterPro"/>
</dbReference>
<dbReference type="PANTHER" id="PTHR42648:SF18">
    <property type="entry name" value="RETROTRANSPOSON, UNCLASSIFIED-LIKE PROTEIN"/>
    <property type="match status" value="1"/>
</dbReference>
<dbReference type="SUPFAM" id="SSF57756">
    <property type="entry name" value="Retrovirus zinc finger-like domains"/>
    <property type="match status" value="1"/>
</dbReference>
<dbReference type="InterPro" id="IPR012337">
    <property type="entry name" value="RNaseH-like_sf"/>
</dbReference>
<dbReference type="InterPro" id="IPR001878">
    <property type="entry name" value="Znf_CCHC"/>
</dbReference>
<keyword evidence="1" id="KW-0863">Zinc-finger</keyword>
<comment type="caution">
    <text evidence="6">The sequence shown here is derived from an EMBL/GenBank/DDBJ whole genome shotgun (WGS) entry which is preliminary data.</text>
</comment>
<evidence type="ECO:0000259" key="4">
    <source>
        <dbReference type="PROSITE" id="PS50158"/>
    </source>
</evidence>
<evidence type="ECO:0000256" key="2">
    <source>
        <dbReference type="SAM" id="Coils"/>
    </source>
</evidence>
<feature type="coiled-coil region" evidence="2">
    <location>
        <begin position="545"/>
        <end position="621"/>
    </location>
</feature>
<feature type="domain" description="CCHC-type" evidence="4">
    <location>
        <begin position="402"/>
        <end position="418"/>
    </location>
</feature>
<feature type="region of interest" description="Disordered" evidence="3">
    <location>
        <begin position="366"/>
        <end position="393"/>
    </location>
</feature>
<organism evidence="6">
    <name type="scientific">Tanacetum cinerariifolium</name>
    <name type="common">Dalmatian daisy</name>
    <name type="synonym">Chrysanthemum cinerariifolium</name>
    <dbReference type="NCBI Taxonomy" id="118510"/>
    <lineage>
        <taxon>Eukaryota</taxon>
        <taxon>Viridiplantae</taxon>
        <taxon>Streptophyta</taxon>
        <taxon>Embryophyta</taxon>
        <taxon>Tracheophyta</taxon>
        <taxon>Spermatophyta</taxon>
        <taxon>Magnoliopsida</taxon>
        <taxon>eudicotyledons</taxon>
        <taxon>Gunneridae</taxon>
        <taxon>Pentapetalae</taxon>
        <taxon>asterids</taxon>
        <taxon>campanulids</taxon>
        <taxon>Asterales</taxon>
        <taxon>Asteraceae</taxon>
        <taxon>Asteroideae</taxon>
        <taxon>Anthemideae</taxon>
        <taxon>Anthemidinae</taxon>
        <taxon>Tanacetum</taxon>
    </lineage>
</organism>
<dbReference type="GO" id="GO:0008270">
    <property type="term" value="F:zinc ion binding"/>
    <property type="evidence" value="ECO:0007669"/>
    <property type="project" value="UniProtKB-KW"/>
</dbReference>
<dbReference type="InterPro" id="IPR001584">
    <property type="entry name" value="Integrase_cat-core"/>
</dbReference>
<name>A0A6L2K1G9_TANCI</name>
<evidence type="ECO:0008006" key="7">
    <source>
        <dbReference type="Google" id="ProtNLM"/>
    </source>
</evidence>
<dbReference type="SMART" id="SM00343">
    <property type="entry name" value="ZnF_C2HC"/>
    <property type="match status" value="1"/>
</dbReference>
<proteinExistence type="predicted"/>
<feature type="compositionally biased region" description="Basic and acidic residues" evidence="3">
    <location>
        <begin position="380"/>
        <end position="393"/>
    </location>
</feature>
<dbReference type="GO" id="GO:0015074">
    <property type="term" value="P:DNA integration"/>
    <property type="evidence" value="ECO:0007669"/>
    <property type="project" value="InterPro"/>
</dbReference>